<dbReference type="InterPro" id="IPR003682">
    <property type="entry name" value="rRNA_ssu_MeTfrase_G"/>
</dbReference>
<dbReference type="CDD" id="cd02440">
    <property type="entry name" value="AdoMet_MTases"/>
    <property type="match status" value="1"/>
</dbReference>
<evidence type="ECO:0000256" key="6">
    <source>
        <dbReference type="HAMAP-Rule" id="MF_00074"/>
    </source>
</evidence>
<protein>
    <recommendedName>
        <fullName evidence="6">Ribosomal RNA small subunit methyltransferase G</fullName>
        <ecNumber evidence="6">2.1.1.-</ecNumber>
    </recommendedName>
    <alternativeName>
        <fullName evidence="6">16S rRNA 7-methylguanosine methyltransferase</fullName>
        <shortName evidence="6">16S rRNA m7G methyltransferase</shortName>
    </alternativeName>
</protein>
<dbReference type="AlphaFoldDB" id="A0A1G7SU46"/>
<name>A0A1G7SU46_THETY</name>
<keyword evidence="1 6" id="KW-0963">Cytoplasm</keyword>
<reference evidence="7 8" key="1">
    <citation type="submission" date="2016-10" db="EMBL/GenBank/DDBJ databases">
        <authorList>
            <person name="de Groot N.N."/>
        </authorList>
    </citation>
    <scope>NUCLEOTIDE SEQUENCE [LARGE SCALE GENOMIC DNA]</scope>
    <source>
        <strain evidence="7 8">DSM 569</strain>
    </source>
</reference>
<dbReference type="PANTHER" id="PTHR31760">
    <property type="entry name" value="S-ADENOSYL-L-METHIONINE-DEPENDENT METHYLTRANSFERASES SUPERFAMILY PROTEIN"/>
    <property type="match status" value="1"/>
</dbReference>
<dbReference type="NCBIfam" id="TIGR00138">
    <property type="entry name" value="rsmG_gidB"/>
    <property type="match status" value="1"/>
</dbReference>
<evidence type="ECO:0000256" key="2">
    <source>
        <dbReference type="ARBA" id="ARBA00022552"/>
    </source>
</evidence>
<evidence type="ECO:0000256" key="5">
    <source>
        <dbReference type="ARBA" id="ARBA00022691"/>
    </source>
</evidence>
<dbReference type="Pfam" id="PF02527">
    <property type="entry name" value="GidB"/>
    <property type="match status" value="1"/>
</dbReference>
<dbReference type="InterPro" id="IPR029063">
    <property type="entry name" value="SAM-dependent_MTases_sf"/>
</dbReference>
<evidence type="ECO:0000256" key="3">
    <source>
        <dbReference type="ARBA" id="ARBA00022603"/>
    </source>
</evidence>
<comment type="function">
    <text evidence="6">Specifically methylates the N7 position of a guanine in 16S rRNA.</text>
</comment>
<sequence>MKNKSVDMLIEGAKEWGIFLEMFHVEHFQKYYALLLEWNQKMNLTAITEESEVVIKHLLDSLSVVKSGKIKGEEKIIDVGTGAGFPSIPLKIVFPKLKATLLDSSKKRITFLEEVINKLGINEIELIHGRAEDIGKDIKYREQCDLSVARAVAPLNILLEYTLPFVKVDGYFIALKGREVEEEIKSSQKALKELKGEIEEVKQIRLPFSDILHHLIIIRKGDNCPLKYPRKANAIKRSPL</sequence>
<evidence type="ECO:0000313" key="8">
    <source>
        <dbReference type="Proteomes" id="UP000183404"/>
    </source>
</evidence>
<feature type="binding site" evidence="6">
    <location>
        <begin position="103"/>
        <end position="105"/>
    </location>
    <ligand>
        <name>S-adenosyl-L-methionine</name>
        <dbReference type="ChEBI" id="CHEBI:59789"/>
    </ligand>
</feature>
<dbReference type="GO" id="GO:0005829">
    <property type="term" value="C:cytosol"/>
    <property type="evidence" value="ECO:0007669"/>
    <property type="project" value="TreeGrafter"/>
</dbReference>
<evidence type="ECO:0000256" key="4">
    <source>
        <dbReference type="ARBA" id="ARBA00022679"/>
    </source>
</evidence>
<feature type="binding site" evidence="6">
    <location>
        <position position="150"/>
    </location>
    <ligand>
        <name>S-adenosyl-L-methionine</name>
        <dbReference type="ChEBI" id="CHEBI:59789"/>
    </ligand>
</feature>
<feature type="binding site" evidence="6">
    <location>
        <position position="85"/>
    </location>
    <ligand>
        <name>S-adenosyl-L-methionine</name>
        <dbReference type="ChEBI" id="CHEBI:59789"/>
    </ligand>
</feature>
<evidence type="ECO:0000313" key="7">
    <source>
        <dbReference type="EMBL" id="SDG26565.1"/>
    </source>
</evidence>
<dbReference type="Proteomes" id="UP000183404">
    <property type="component" value="Unassembled WGS sequence"/>
</dbReference>
<keyword evidence="3 6" id="KW-0489">Methyltransferase</keyword>
<gene>
    <name evidence="6" type="primary">rsmG</name>
    <name evidence="7" type="ORF">SAMN04244560_02048</name>
</gene>
<keyword evidence="2 6" id="KW-0698">rRNA processing</keyword>
<keyword evidence="5 6" id="KW-0949">S-adenosyl-L-methionine</keyword>
<comment type="subcellular location">
    <subcellularLocation>
        <location evidence="6">Cytoplasm</location>
    </subcellularLocation>
</comment>
<organism evidence="7 8">
    <name type="scientific">Thermoanaerobacter thermohydrosulfuricus</name>
    <name type="common">Clostridium thermohydrosulfuricum</name>
    <dbReference type="NCBI Taxonomy" id="1516"/>
    <lineage>
        <taxon>Bacteria</taxon>
        <taxon>Bacillati</taxon>
        <taxon>Bacillota</taxon>
        <taxon>Clostridia</taxon>
        <taxon>Thermoanaerobacterales</taxon>
        <taxon>Thermoanaerobacteraceae</taxon>
        <taxon>Thermoanaerobacter</taxon>
    </lineage>
</organism>
<dbReference type="EC" id="2.1.1.-" evidence="6"/>
<dbReference type="FunFam" id="3.40.50.150:FF:000041">
    <property type="entry name" value="Ribosomal RNA small subunit methyltransferase G"/>
    <property type="match status" value="1"/>
</dbReference>
<keyword evidence="4 6" id="KW-0808">Transferase</keyword>
<dbReference type="SUPFAM" id="SSF53335">
    <property type="entry name" value="S-adenosyl-L-methionine-dependent methyltransferases"/>
    <property type="match status" value="1"/>
</dbReference>
<dbReference type="EMBL" id="FNBS01000056">
    <property type="protein sequence ID" value="SDG26565.1"/>
    <property type="molecule type" value="Genomic_DNA"/>
</dbReference>
<dbReference type="Gene3D" id="3.40.50.150">
    <property type="entry name" value="Vaccinia Virus protein VP39"/>
    <property type="match status" value="1"/>
</dbReference>
<dbReference type="RefSeq" id="WP_004399520.1">
    <property type="nucleotide sequence ID" value="NZ_FNBS01000056.1"/>
</dbReference>
<feature type="binding site" evidence="6">
    <location>
        <begin position="131"/>
        <end position="132"/>
    </location>
    <ligand>
        <name>S-adenosyl-L-methionine</name>
        <dbReference type="ChEBI" id="CHEBI:59789"/>
    </ligand>
</feature>
<dbReference type="GO" id="GO:0070043">
    <property type="term" value="F:rRNA (guanine-N7-)-methyltransferase activity"/>
    <property type="evidence" value="ECO:0007669"/>
    <property type="project" value="UniProtKB-UniRule"/>
</dbReference>
<dbReference type="HAMAP" id="MF_00074">
    <property type="entry name" value="16SrRNA_methyltr_G"/>
    <property type="match status" value="1"/>
</dbReference>
<comment type="similarity">
    <text evidence="6">Belongs to the methyltransferase superfamily. RNA methyltransferase RsmG family.</text>
</comment>
<proteinExistence type="inferred from homology"/>
<accession>A0A1G7SU46</accession>
<feature type="binding site" evidence="6">
    <location>
        <position position="80"/>
    </location>
    <ligand>
        <name>S-adenosyl-L-methionine</name>
        <dbReference type="ChEBI" id="CHEBI:59789"/>
    </ligand>
</feature>
<dbReference type="PANTHER" id="PTHR31760:SF0">
    <property type="entry name" value="S-ADENOSYL-L-METHIONINE-DEPENDENT METHYLTRANSFERASES SUPERFAMILY PROTEIN"/>
    <property type="match status" value="1"/>
</dbReference>
<evidence type="ECO:0000256" key="1">
    <source>
        <dbReference type="ARBA" id="ARBA00022490"/>
    </source>
</evidence>
<dbReference type="PIRSF" id="PIRSF003078">
    <property type="entry name" value="GidB"/>
    <property type="match status" value="1"/>
</dbReference>